<comment type="similarity">
    <text evidence="1">Belongs to the strumpellin family.</text>
</comment>
<dbReference type="PANTHER" id="PTHR15691:SF6">
    <property type="entry name" value="WASH COMPLEX SUBUNIT 5"/>
    <property type="match status" value="1"/>
</dbReference>
<evidence type="ECO:0000256" key="1">
    <source>
        <dbReference type="ARBA" id="ARBA00006224"/>
    </source>
</evidence>
<name>A0A8B6HKS7_MYTGA</name>
<dbReference type="Proteomes" id="UP000596742">
    <property type="component" value="Unassembled WGS sequence"/>
</dbReference>
<dbReference type="AlphaFoldDB" id="A0A8B6HKS7"/>
<protein>
    <submittedName>
        <fullName evidence="2">WASH complex subunit strumpellin</fullName>
    </submittedName>
</protein>
<dbReference type="GO" id="GO:0005768">
    <property type="term" value="C:endosome"/>
    <property type="evidence" value="ECO:0007669"/>
    <property type="project" value="TreeGrafter"/>
</dbReference>
<gene>
    <name evidence="2" type="ORF">MGAL_10B088234</name>
</gene>
<dbReference type="EMBL" id="UYJE01010160">
    <property type="protein sequence ID" value="VDI80235.1"/>
    <property type="molecule type" value="Genomic_DNA"/>
</dbReference>
<comment type="caution">
    <text evidence="2">The sequence shown here is derived from an EMBL/GenBank/DDBJ whole genome shotgun (WGS) entry which is preliminary data.</text>
</comment>
<dbReference type="GO" id="GO:0007032">
    <property type="term" value="P:endosome organization"/>
    <property type="evidence" value="ECO:0007669"/>
    <property type="project" value="TreeGrafter"/>
</dbReference>
<dbReference type="OrthoDB" id="565118at2759"/>
<dbReference type="GO" id="GO:0030041">
    <property type="term" value="P:actin filament polymerization"/>
    <property type="evidence" value="ECO:0007669"/>
    <property type="project" value="TreeGrafter"/>
</dbReference>
<dbReference type="InterPro" id="IPR019393">
    <property type="entry name" value="WASH_strumpellin"/>
</dbReference>
<dbReference type="Pfam" id="PF10266">
    <property type="entry name" value="Strumpellin"/>
    <property type="match status" value="1"/>
</dbReference>
<sequence>MADFLAENNQCGQNILRLVSRGNAILAELLRLSEVIPPVFRQENQHEKLKYADIISDFSYFRNAEYFDNKIESKVELQDLDEEFRENNIEILTRFYQAFSSVHKYIIDLTKFLEDLEEGIYIQHSLESVLINDDGKQLLCEALFLYGVMLLIIDTRIEGIIRERILVSYYRYSAQKAAAGDSNIDDVCKLLRSTGFSNAPGAKRPPNYPESYFNRVHINSDFINMVIGRLRSDDIYNQISAYPLPEHRSTALATQASMLYVILYFEPEILHNQQAKMREIVDKHFPDNWVISVYMGMPVNLLDAWSTYKAASTALNNTLETGNVREQATKYANKVVKLHTPLEKYLKEGVLTEEFVLDNIPKMMNVMRDSNVTLRWLMLHTSTLSPSKCMMRDSNVTLWWLMLHTSALSPSKCMMRDSNVTLWWLMLHTSALSPSKCAMRDSNVTLQWLMLHTSALSPSKCVMRDSNVTLQWLMLHTSAVSPSKCVMRDSNVTLQWLMLHTSALSPSKCVMRDSNVTLQWLMLHTSALSPIKCVMRDSNVTLRWLMLHTSALSPSKCVMRGQQCYSPVAYVAYISSLS</sequence>
<dbReference type="GO" id="GO:0051125">
    <property type="term" value="P:regulation of actin nucleation"/>
    <property type="evidence" value="ECO:0007669"/>
    <property type="project" value="TreeGrafter"/>
</dbReference>
<organism evidence="2 3">
    <name type="scientific">Mytilus galloprovincialis</name>
    <name type="common">Mediterranean mussel</name>
    <dbReference type="NCBI Taxonomy" id="29158"/>
    <lineage>
        <taxon>Eukaryota</taxon>
        <taxon>Metazoa</taxon>
        <taxon>Spiralia</taxon>
        <taxon>Lophotrochozoa</taxon>
        <taxon>Mollusca</taxon>
        <taxon>Bivalvia</taxon>
        <taxon>Autobranchia</taxon>
        <taxon>Pteriomorphia</taxon>
        <taxon>Mytilida</taxon>
        <taxon>Mytiloidea</taxon>
        <taxon>Mytilidae</taxon>
        <taxon>Mytilinae</taxon>
        <taxon>Mytilus</taxon>
    </lineage>
</organism>
<dbReference type="GO" id="GO:0140285">
    <property type="term" value="P:endosome fission"/>
    <property type="evidence" value="ECO:0007669"/>
    <property type="project" value="TreeGrafter"/>
</dbReference>
<evidence type="ECO:0000313" key="2">
    <source>
        <dbReference type="EMBL" id="VDI80235.1"/>
    </source>
</evidence>
<accession>A0A8B6HKS7</accession>
<evidence type="ECO:0000313" key="3">
    <source>
        <dbReference type="Proteomes" id="UP000596742"/>
    </source>
</evidence>
<reference evidence="2" key="1">
    <citation type="submission" date="2018-11" db="EMBL/GenBank/DDBJ databases">
        <authorList>
            <person name="Alioto T."/>
            <person name="Alioto T."/>
        </authorList>
    </citation>
    <scope>NUCLEOTIDE SEQUENCE</scope>
</reference>
<dbReference type="PANTHER" id="PTHR15691">
    <property type="entry name" value="WASH COMPLEX SUBUNIT 5"/>
    <property type="match status" value="1"/>
</dbReference>
<keyword evidence="3" id="KW-1185">Reference proteome</keyword>
<proteinExistence type="inferred from homology"/>
<dbReference type="GO" id="GO:0071203">
    <property type="term" value="C:WASH complex"/>
    <property type="evidence" value="ECO:0007669"/>
    <property type="project" value="InterPro"/>
</dbReference>